<evidence type="ECO:0000313" key="2">
    <source>
        <dbReference type="Proteomes" id="UP000253318"/>
    </source>
</evidence>
<dbReference type="RefSeq" id="WP_114397896.1">
    <property type="nucleotide sequence ID" value="NZ_QEIM01000052.1"/>
</dbReference>
<proteinExistence type="predicted"/>
<organism evidence="1 2">
    <name type="scientific">Marinitenerispora sediminis</name>
    <dbReference type="NCBI Taxonomy" id="1931232"/>
    <lineage>
        <taxon>Bacteria</taxon>
        <taxon>Bacillati</taxon>
        <taxon>Actinomycetota</taxon>
        <taxon>Actinomycetes</taxon>
        <taxon>Streptosporangiales</taxon>
        <taxon>Nocardiopsidaceae</taxon>
        <taxon>Marinitenerispora</taxon>
    </lineage>
</organism>
<dbReference type="EMBL" id="QEIN01000033">
    <property type="protein sequence ID" value="RCV60766.1"/>
    <property type="molecule type" value="Genomic_DNA"/>
</dbReference>
<gene>
    <name evidence="1" type="ORF">DEF24_06225</name>
</gene>
<reference evidence="1 2" key="1">
    <citation type="submission" date="2018-04" db="EMBL/GenBank/DDBJ databases">
        <title>Novel actinobacteria from marine sediment.</title>
        <authorList>
            <person name="Ng Z.Y."/>
            <person name="Tan G.Y.A."/>
        </authorList>
    </citation>
    <scope>NUCLEOTIDE SEQUENCE [LARGE SCALE GENOMIC DNA]</scope>
    <source>
        <strain evidence="1 2">TPS81</strain>
    </source>
</reference>
<accession>A0A368T968</accession>
<name>A0A368T968_9ACTN</name>
<keyword evidence="2" id="KW-1185">Reference proteome</keyword>
<protein>
    <submittedName>
        <fullName evidence="1">Uncharacterized protein</fullName>
    </submittedName>
</protein>
<sequence>MVTESSQTITFGWCEGGNVRSGLRIALGALAAALTLTDAGAASAAAGLEQRLRERHAGPYRLTVEHSTAFLIDSNTGKRGLPRPKSTVVTRTVVTLR</sequence>
<comment type="caution">
    <text evidence="1">The sequence shown here is derived from an EMBL/GenBank/DDBJ whole genome shotgun (WGS) entry which is preliminary data.</text>
</comment>
<dbReference type="AlphaFoldDB" id="A0A368T968"/>
<dbReference type="Proteomes" id="UP000253318">
    <property type="component" value="Unassembled WGS sequence"/>
</dbReference>
<evidence type="ECO:0000313" key="1">
    <source>
        <dbReference type="EMBL" id="RCV60766.1"/>
    </source>
</evidence>